<comment type="caution">
    <text evidence="2">The sequence shown here is derived from an EMBL/GenBank/DDBJ whole genome shotgun (WGS) entry which is preliminary data.</text>
</comment>
<gene>
    <name evidence="2" type="ORF">QQF64_033502</name>
</gene>
<proteinExistence type="predicted"/>
<evidence type="ECO:0000313" key="3">
    <source>
        <dbReference type="Proteomes" id="UP001558613"/>
    </source>
</evidence>
<organism evidence="2 3">
    <name type="scientific">Cirrhinus molitorella</name>
    <name type="common">mud carp</name>
    <dbReference type="NCBI Taxonomy" id="172907"/>
    <lineage>
        <taxon>Eukaryota</taxon>
        <taxon>Metazoa</taxon>
        <taxon>Chordata</taxon>
        <taxon>Craniata</taxon>
        <taxon>Vertebrata</taxon>
        <taxon>Euteleostomi</taxon>
        <taxon>Actinopterygii</taxon>
        <taxon>Neopterygii</taxon>
        <taxon>Teleostei</taxon>
        <taxon>Ostariophysi</taxon>
        <taxon>Cypriniformes</taxon>
        <taxon>Cyprinidae</taxon>
        <taxon>Labeoninae</taxon>
        <taxon>Labeonini</taxon>
        <taxon>Cirrhinus</taxon>
    </lineage>
</organism>
<name>A0ABR3MU45_9TELE</name>
<protein>
    <submittedName>
        <fullName evidence="2">Uncharacterized protein</fullName>
    </submittedName>
</protein>
<feature type="chain" id="PRO_5046895539" evidence="1">
    <location>
        <begin position="23"/>
        <end position="78"/>
    </location>
</feature>
<reference evidence="2 3" key="1">
    <citation type="submission" date="2023-09" db="EMBL/GenBank/DDBJ databases">
        <authorList>
            <person name="Wang M."/>
        </authorList>
    </citation>
    <scope>NUCLEOTIDE SEQUENCE [LARGE SCALE GENOMIC DNA]</scope>
    <source>
        <strain evidence="2">GT-2023</strain>
        <tissue evidence="2">Liver</tissue>
    </source>
</reference>
<dbReference type="EMBL" id="JAYMGO010000009">
    <property type="protein sequence ID" value="KAL1268139.1"/>
    <property type="molecule type" value="Genomic_DNA"/>
</dbReference>
<sequence length="78" mass="8162">MPLSPRLWRAAVVLLQASKTAGLPAALIRGCLLGAGDKLAESVPSHSLSHLYTEGDPQACSIANLTTEREGGQTDFMA</sequence>
<keyword evidence="1" id="KW-0732">Signal</keyword>
<dbReference type="Proteomes" id="UP001558613">
    <property type="component" value="Unassembled WGS sequence"/>
</dbReference>
<evidence type="ECO:0000256" key="1">
    <source>
        <dbReference type="SAM" id="SignalP"/>
    </source>
</evidence>
<evidence type="ECO:0000313" key="2">
    <source>
        <dbReference type="EMBL" id="KAL1268139.1"/>
    </source>
</evidence>
<keyword evidence="3" id="KW-1185">Reference proteome</keyword>
<accession>A0ABR3MU45</accession>
<feature type="signal peptide" evidence="1">
    <location>
        <begin position="1"/>
        <end position="22"/>
    </location>
</feature>